<keyword evidence="2" id="KW-1185">Reference proteome</keyword>
<protein>
    <recommendedName>
        <fullName evidence="3">Cytochrome c domain-containing protein</fullName>
    </recommendedName>
</protein>
<gene>
    <name evidence="1" type="ORF">MJO52_02030</name>
</gene>
<proteinExistence type="predicted"/>
<evidence type="ECO:0008006" key="3">
    <source>
        <dbReference type="Google" id="ProtNLM"/>
    </source>
</evidence>
<reference evidence="1" key="1">
    <citation type="submission" date="2022-02" db="EMBL/GenBank/DDBJ databases">
        <title>Coral-associated bacteria.</title>
        <authorList>
            <person name="Tang K."/>
            <person name="Wang X."/>
        </authorList>
    </citation>
    <scope>NUCLEOTIDE SEQUENCE</scope>
    <source>
        <strain evidence="1">SCSIO 43006</strain>
    </source>
</reference>
<evidence type="ECO:0000313" key="1">
    <source>
        <dbReference type="EMBL" id="USD21944.1"/>
    </source>
</evidence>
<evidence type="ECO:0000313" key="2">
    <source>
        <dbReference type="Proteomes" id="UP001055658"/>
    </source>
</evidence>
<accession>A0ABY4VCJ5</accession>
<sequence length="170" mass="19553">MTKIFNGNKLLIALVVSLSVENFAYSESYDTGDERDWLLNAENDKDRLILLQNYLGGFSVSMWEVGDRYKTIYSALQNENFDLAIYHWKKIKAVIENGYLKRPARRANSDAIFINSTYEAVLSAFETRDIKKAWQGFSNARSACMTCHVAEKIPWMNDQNLFRDTAVSNN</sequence>
<organism evidence="1 2">
    <name type="scientific">Microbulbifer variabilis</name>
    <dbReference type="NCBI Taxonomy" id="266805"/>
    <lineage>
        <taxon>Bacteria</taxon>
        <taxon>Pseudomonadati</taxon>
        <taxon>Pseudomonadota</taxon>
        <taxon>Gammaproteobacteria</taxon>
        <taxon>Cellvibrionales</taxon>
        <taxon>Microbulbiferaceae</taxon>
        <taxon>Microbulbifer</taxon>
    </lineage>
</organism>
<dbReference type="Proteomes" id="UP001055658">
    <property type="component" value="Chromosome"/>
</dbReference>
<dbReference type="EMBL" id="CP092418">
    <property type="protein sequence ID" value="USD21944.1"/>
    <property type="molecule type" value="Genomic_DNA"/>
</dbReference>
<dbReference type="RefSeq" id="WP_252084336.1">
    <property type="nucleotide sequence ID" value="NZ_CP092418.1"/>
</dbReference>
<name>A0ABY4VCJ5_9GAMM</name>